<dbReference type="RefSeq" id="WP_125065136.1">
    <property type="nucleotide sequence ID" value="NZ_JAIMDZ010000007.1"/>
</dbReference>
<name>A0A3R8NLN5_STRSU</name>
<reference evidence="2 3" key="2">
    <citation type="submission" date="2018-11" db="EMBL/GenBank/DDBJ databases">
        <authorList>
            <person name="Stevens M.J."/>
            <person name="Cernela N."/>
            <person name="Spoerry Serrano N."/>
            <person name="Schmitt S."/>
            <person name="Schrenzel J."/>
            <person name="Stephan R."/>
        </authorList>
    </citation>
    <scope>NUCLEOTIDE SEQUENCE [LARGE SCALE GENOMIC DNA]</scope>
    <source>
        <strain evidence="2 3">SS1014</strain>
    </source>
</reference>
<evidence type="ECO:0000313" key="2">
    <source>
        <dbReference type="EMBL" id="RRR47825.1"/>
    </source>
</evidence>
<protein>
    <submittedName>
        <fullName evidence="1">Uncharacterized protein</fullName>
    </submittedName>
</protein>
<evidence type="ECO:0000313" key="4">
    <source>
        <dbReference type="Proteomes" id="UP000278566"/>
    </source>
</evidence>
<gene>
    <name evidence="1" type="ORF">EI220_05170</name>
    <name evidence="2" type="ORF">EJA00_07140</name>
</gene>
<comment type="caution">
    <text evidence="1">The sequence shown here is derived from an EMBL/GenBank/DDBJ whole genome shotgun (WGS) entry which is preliminary data.</text>
</comment>
<reference evidence="1 4" key="1">
    <citation type="submission" date="2018-11" db="EMBL/GenBank/DDBJ databases">
        <title>Changes in penicillin susceptibility of Streptococcus suis isolates by amino acid alterations in the penicillin-binding protein.</title>
        <authorList>
            <person name="Niemann L."/>
            <person name="Eichhorn I."/>
        </authorList>
    </citation>
    <scope>NUCLEOTIDE SEQUENCE [LARGE SCALE GENOMIC DNA]</scope>
    <source>
        <strain evidence="1 4">IMT40738</strain>
    </source>
</reference>
<sequence length="72" mass="8673">MRKKIQEVKDLMASGKVSPYQIEMDTYRSLKQASLRSLRDGKADIDHLQFRTIEILSQWHDRHYHKYVDDHD</sequence>
<reference evidence="2 3" key="3">
    <citation type="submission" date="2018-12" db="EMBL/GenBank/DDBJ databases">
        <title>Whole-genome sequences of fifteen clinical Streptococcus suis strains isolated from pigs between 2006 and 2018.</title>
        <authorList>
            <person name="Stevens M.J.A."/>
            <person name="Cernela N."/>
            <person name="Spoerry Serrano N."/>
            <person name="Schmitt S."/>
            <person name="Schrenzel J."/>
            <person name="Stephan R."/>
        </authorList>
    </citation>
    <scope>NUCLEOTIDE SEQUENCE [LARGE SCALE GENOMIC DNA]</scope>
    <source>
        <strain evidence="2 3">SS1014</strain>
    </source>
</reference>
<dbReference type="Proteomes" id="UP000273973">
    <property type="component" value="Unassembled WGS sequence"/>
</dbReference>
<dbReference type="Proteomes" id="UP000278566">
    <property type="component" value="Unassembled WGS sequence"/>
</dbReference>
<organism evidence="1 4">
    <name type="scientific">Streptococcus suis</name>
    <dbReference type="NCBI Taxonomy" id="1307"/>
    <lineage>
        <taxon>Bacteria</taxon>
        <taxon>Bacillati</taxon>
        <taxon>Bacillota</taxon>
        <taxon>Bacilli</taxon>
        <taxon>Lactobacillales</taxon>
        <taxon>Streptococcaceae</taxon>
        <taxon>Streptococcus</taxon>
    </lineage>
</organism>
<accession>A0A3R8NLN5</accession>
<dbReference type="AlphaFoldDB" id="A0A3R8NLN5"/>
<dbReference type="EMBL" id="RSDG01000047">
    <property type="protein sequence ID" value="RRR47825.1"/>
    <property type="molecule type" value="Genomic_DNA"/>
</dbReference>
<proteinExistence type="predicted"/>
<evidence type="ECO:0000313" key="3">
    <source>
        <dbReference type="Proteomes" id="UP000273973"/>
    </source>
</evidence>
<evidence type="ECO:0000313" key="1">
    <source>
        <dbReference type="EMBL" id="RRN51155.1"/>
    </source>
</evidence>
<dbReference type="EMBL" id="RRZO01000023">
    <property type="protein sequence ID" value="RRN51155.1"/>
    <property type="molecule type" value="Genomic_DNA"/>
</dbReference>